<proteinExistence type="predicted"/>
<name>A0A125QHV6_PSEFL</name>
<feature type="region of interest" description="Disordered" evidence="1">
    <location>
        <begin position="1"/>
        <end position="26"/>
    </location>
</feature>
<dbReference type="AlphaFoldDB" id="A0A125QHV6"/>
<evidence type="ECO:0000313" key="3">
    <source>
        <dbReference type="Proteomes" id="UP000061348"/>
    </source>
</evidence>
<dbReference type="EMBL" id="LCYA01000121">
    <property type="protein sequence ID" value="KWV85693.1"/>
    <property type="molecule type" value="Genomic_DNA"/>
</dbReference>
<evidence type="ECO:0000313" key="2">
    <source>
        <dbReference type="EMBL" id="KWV85693.1"/>
    </source>
</evidence>
<feature type="region of interest" description="Disordered" evidence="1">
    <location>
        <begin position="49"/>
        <end position="169"/>
    </location>
</feature>
<organism evidence="2 3">
    <name type="scientific">Pseudomonas fluorescens</name>
    <dbReference type="NCBI Taxonomy" id="294"/>
    <lineage>
        <taxon>Bacteria</taxon>
        <taxon>Pseudomonadati</taxon>
        <taxon>Pseudomonadota</taxon>
        <taxon>Gammaproteobacteria</taxon>
        <taxon>Pseudomonadales</taxon>
        <taxon>Pseudomonadaceae</taxon>
        <taxon>Pseudomonas</taxon>
    </lineage>
</organism>
<gene>
    <name evidence="2" type="ORF">PFLmoz3_04515</name>
</gene>
<protein>
    <submittedName>
        <fullName evidence="2">Uncharacterized protein</fullName>
    </submittedName>
</protein>
<accession>A0A125QHV6</accession>
<reference evidence="2 3" key="1">
    <citation type="submission" date="2015-05" db="EMBL/GenBank/DDBJ databases">
        <title>A genomic and transcriptomic approach to investigate the blue pigment phenotype in Pseudomonas fluorescens.</title>
        <authorList>
            <person name="Andreani N.A."/>
            <person name="Cardazzo B."/>
        </authorList>
    </citation>
    <scope>NUCLEOTIDE SEQUENCE [LARGE SCALE GENOMIC DNA]</scope>
    <source>
        <strain evidence="2 3">Ps_22</strain>
    </source>
</reference>
<comment type="caution">
    <text evidence="2">The sequence shown here is derived from an EMBL/GenBank/DDBJ whole genome shotgun (WGS) entry which is preliminary data.</text>
</comment>
<sequence>MAHQRRGQRCTHHRAAAKAHDRHAGRHAALVREPLDQGRDGRDIAQAQANTANDPGADPHQPDLVGIDTQGRDQQATTPAQRRDNTSLTRPGVFQPTAPDRCGAAQEDEEQGVDPAQHGDGPVALGRKDLGDKAHVRRAGHRRGDTQRLGQGQPEHREAVGHADAQVDGQCGRWNQPAVEARLGDDALLGQERRLCGGIAGHSASAHWCFPQLLVCVRQALSPSALHAKRGRFVE</sequence>
<dbReference type="Proteomes" id="UP000061348">
    <property type="component" value="Unassembled WGS sequence"/>
</dbReference>
<evidence type="ECO:0000256" key="1">
    <source>
        <dbReference type="SAM" id="MobiDB-lite"/>
    </source>
</evidence>